<feature type="binding site" description="axial binding residue" evidence="6">
    <location>
        <position position="141"/>
    </location>
    <ligand>
        <name>heme c</name>
        <dbReference type="ChEBI" id="CHEBI:61717"/>
    </ligand>
    <ligandPart>
        <name>Fe</name>
        <dbReference type="ChEBI" id="CHEBI:18248"/>
    </ligandPart>
</feature>
<dbReference type="GO" id="GO:0022900">
    <property type="term" value="P:electron transport chain"/>
    <property type="evidence" value="ECO:0007669"/>
    <property type="project" value="InterPro"/>
</dbReference>
<dbReference type="InterPro" id="IPR010980">
    <property type="entry name" value="Cyt_c/b562"/>
</dbReference>
<keyword evidence="3 6" id="KW-0479">Metal-binding</keyword>
<dbReference type="Proteomes" id="UP000544872">
    <property type="component" value="Unassembled WGS sequence"/>
</dbReference>
<dbReference type="SUPFAM" id="SSF47175">
    <property type="entry name" value="Cytochromes"/>
    <property type="match status" value="1"/>
</dbReference>
<evidence type="ECO:0000256" key="3">
    <source>
        <dbReference type="ARBA" id="ARBA00022723"/>
    </source>
</evidence>
<keyword evidence="5 6" id="KW-0408">Iron</keyword>
<dbReference type="EMBL" id="JACIIX010000016">
    <property type="protein sequence ID" value="MBB6212015.1"/>
    <property type="molecule type" value="Genomic_DNA"/>
</dbReference>
<dbReference type="AlphaFoldDB" id="A0A7W9ZIV9"/>
<dbReference type="PRINTS" id="PR00608">
    <property type="entry name" value="CYTCHROMECII"/>
</dbReference>
<dbReference type="PIRSF" id="PIRSF000027">
    <property type="entry name" value="Cytc_c_prime"/>
    <property type="match status" value="1"/>
</dbReference>
<evidence type="ECO:0000313" key="9">
    <source>
        <dbReference type="EMBL" id="MBB6212015.1"/>
    </source>
</evidence>
<gene>
    <name evidence="9" type="ORF">FHS48_003462</name>
</gene>
<evidence type="ECO:0000313" key="10">
    <source>
        <dbReference type="Proteomes" id="UP000544872"/>
    </source>
</evidence>
<dbReference type="InterPro" id="IPR015984">
    <property type="entry name" value="Cyt_c_prime_subgr"/>
</dbReference>
<dbReference type="GO" id="GO:0042597">
    <property type="term" value="C:periplasmic space"/>
    <property type="evidence" value="ECO:0007669"/>
    <property type="project" value="InterPro"/>
</dbReference>
<evidence type="ECO:0000256" key="6">
    <source>
        <dbReference type="PIRSR" id="PIRSR000027-1"/>
    </source>
</evidence>
<feature type="binding site" description="covalent" evidence="7">
    <location>
        <position position="140"/>
    </location>
    <ligand>
        <name>heme c</name>
        <dbReference type="ChEBI" id="CHEBI:61717"/>
    </ligand>
</feature>
<dbReference type="Pfam" id="PF01322">
    <property type="entry name" value="Cytochrom_C_2"/>
    <property type="match status" value="1"/>
</dbReference>
<keyword evidence="10" id="KW-1185">Reference proteome</keyword>
<evidence type="ECO:0000256" key="4">
    <source>
        <dbReference type="ARBA" id="ARBA00022982"/>
    </source>
</evidence>
<comment type="caution">
    <text evidence="9">The sequence shown here is derived from an EMBL/GenBank/DDBJ whole genome shotgun (WGS) entry which is preliminary data.</text>
</comment>
<dbReference type="GO" id="GO:0009055">
    <property type="term" value="F:electron transfer activity"/>
    <property type="evidence" value="ECO:0007669"/>
    <property type="project" value="InterPro"/>
</dbReference>
<keyword evidence="2 7" id="KW-0349">Heme</keyword>
<evidence type="ECO:0000256" key="5">
    <source>
        <dbReference type="ARBA" id="ARBA00023004"/>
    </source>
</evidence>
<feature type="signal peptide" evidence="8">
    <location>
        <begin position="1"/>
        <end position="23"/>
    </location>
</feature>
<dbReference type="PROSITE" id="PS51009">
    <property type="entry name" value="CYTCII"/>
    <property type="match status" value="1"/>
</dbReference>
<name>A0A7W9ZIV9_NOVIT</name>
<keyword evidence="4" id="KW-0249">Electron transport</keyword>
<keyword evidence="1" id="KW-0813">Transport</keyword>
<keyword evidence="8" id="KW-0732">Signal</keyword>
<evidence type="ECO:0000256" key="1">
    <source>
        <dbReference type="ARBA" id="ARBA00022448"/>
    </source>
</evidence>
<dbReference type="GO" id="GO:0005506">
    <property type="term" value="F:iron ion binding"/>
    <property type="evidence" value="ECO:0007669"/>
    <property type="project" value="InterPro"/>
</dbReference>
<evidence type="ECO:0000256" key="7">
    <source>
        <dbReference type="PIRSR" id="PIRSR000027-2"/>
    </source>
</evidence>
<feature type="binding site" description="covalent" evidence="7">
    <location>
        <position position="137"/>
    </location>
    <ligand>
        <name>heme c</name>
        <dbReference type="ChEBI" id="CHEBI:61717"/>
    </ligand>
</feature>
<dbReference type="InterPro" id="IPR012127">
    <property type="entry name" value="Cyt_c_prime"/>
</dbReference>
<comment type="PTM">
    <text evidence="7">Binds 1 heme group per subunit.</text>
</comment>
<dbReference type="InterPro" id="IPR002321">
    <property type="entry name" value="Cyt_c_II"/>
</dbReference>
<reference evidence="9 10" key="1">
    <citation type="submission" date="2020-08" db="EMBL/GenBank/DDBJ databases">
        <title>Genomic Encyclopedia of Type Strains, Phase IV (KMG-IV): sequencing the most valuable type-strain genomes for metagenomic binning, comparative biology and taxonomic classification.</title>
        <authorList>
            <person name="Goeker M."/>
        </authorList>
    </citation>
    <scope>NUCLEOTIDE SEQUENCE [LARGE SCALE GENOMIC DNA]</scope>
    <source>
        <strain evidence="9 10">DSM 11590</strain>
    </source>
</reference>
<sequence length="148" mass="15144">MRVIQALTLGAALLATTAATAFAGDADVVKYRQKNMEIMGAHMNSIAAIVKGDVTNKDQLAAHAKGLSAAAALAPGAFKTQAQTSESTAKPDVWADWAKVEAGFESLRTKADALAVAAAAGDQSAIGAAVGDIGKSCKSCHDNFRVKK</sequence>
<proteinExistence type="predicted"/>
<dbReference type="Gene3D" id="1.20.120.10">
    <property type="entry name" value="Cytochrome c/b562"/>
    <property type="match status" value="1"/>
</dbReference>
<evidence type="ECO:0000256" key="2">
    <source>
        <dbReference type="ARBA" id="ARBA00022617"/>
    </source>
</evidence>
<evidence type="ECO:0000256" key="8">
    <source>
        <dbReference type="SAM" id="SignalP"/>
    </source>
</evidence>
<feature type="chain" id="PRO_5030594839" evidence="8">
    <location>
        <begin position="24"/>
        <end position="148"/>
    </location>
</feature>
<dbReference type="RefSeq" id="WP_184265300.1">
    <property type="nucleotide sequence ID" value="NZ_JACIIX010000016.1"/>
</dbReference>
<accession>A0A7W9ZIV9</accession>
<protein>
    <submittedName>
        <fullName evidence="9">Cytochrome c556</fullName>
    </submittedName>
</protein>
<organism evidence="9 10">
    <name type="scientific">Novispirillum itersonii</name>
    <name type="common">Aquaspirillum itersonii</name>
    <dbReference type="NCBI Taxonomy" id="189"/>
    <lineage>
        <taxon>Bacteria</taxon>
        <taxon>Pseudomonadati</taxon>
        <taxon>Pseudomonadota</taxon>
        <taxon>Alphaproteobacteria</taxon>
        <taxon>Rhodospirillales</taxon>
        <taxon>Novispirillaceae</taxon>
        <taxon>Novispirillum</taxon>
    </lineage>
</organism>
<dbReference type="GO" id="GO:0020037">
    <property type="term" value="F:heme binding"/>
    <property type="evidence" value="ECO:0007669"/>
    <property type="project" value="InterPro"/>
</dbReference>